<feature type="transmembrane region" description="Helical" evidence="1">
    <location>
        <begin position="229"/>
        <end position="250"/>
    </location>
</feature>
<dbReference type="EMBL" id="JBHEZZ010000008">
    <property type="protein sequence ID" value="MFC1402826.1"/>
    <property type="molecule type" value="Genomic_DNA"/>
</dbReference>
<comment type="caution">
    <text evidence="2">The sequence shown here is derived from an EMBL/GenBank/DDBJ whole genome shotgun (WGS) entry which is preliminary data.</text>
</comment>
<feature type="transmembrane region" description="Helical" evidence="1">
    <location>
        <begin position="151"/>
        <end position="173"/>
    </location>
</feature>
<evidence type="ECO:0000313" key="3">
    <source>
        <dbReference type="Proteomes" id="UP001592528"/>
    </source>
</evidence>
<dbReference type="PANTHER" id="PTHR37305">
    <property type="entry name" value="INTEGRAL MEMBRANE PROTEIN-RELATED"/>
    <property type="match status" value="1"/>
</dbReference>
<feature type="transmembrane region" description="Helical" evidence="1">
    <location>
        <begin position="180"/>
        <end position="197"/>
    </location>
</feature>
<evidence type="ECO:0000256" key="1">
    <source>
        <dbReference type="SAM" id="Phobius"/>
    </source>
</evidence>
<name>A0ABV6UN02_9ACTN</name>
<reference evidence="2 3" key="1">
    <citation type="submission" date="2024-09" db="EMBL/GenBank/DDBJ databases">
        <authorList>
            <person name="Lee S.D."/>
        </authorList>
    </citation>
    <scope>NUCLEOTIDE SEQUENCE [LARGE SCALE GENOMIC DNA]</scope>
    <source>
        <strain evidence="2 3">N1-5</strain>
    </source>
</reference>
<gene>
    <name evidence="2" type="ORF">ACEZDJ_16170</name>
</gene>
<organism evidence="2 3">
    <name type="scientific">Streptacidiphilus cavernicola</name>
    <dbReference type="NCBI Taxonomy" id="3342716"/>
    <lineage>
        <taxon>Bacteria</taxon>
        <taxon>Bacillati</taxon>
        <taxon>Actinomycetota</taxon>
        <taxon>Actinomycetes</taxon>
        <taxon>Kitasatosporales</taxon>
        <taxon>Streptomycetaceae</taxon>
        <taxon>Streptacidiphilus</taxon>
    </lineage>
</organism>
<keyword evidence="3" id="KW-1185">Reference proteome</keyword>
<feature type="transmembrane region" description="Helical" evidence="1">
    <location>
        <begin position="63"/>
        <end position="84"/>
    </location>
</feature>
<dbReference type="RefSeq" id="WP_030257193.1">
    <property type="nucleotide sequence ID" value="NZ_JBHEZZ010000008.1"/>
</dbReference>
<proteinExistence type="predicted"/>
<accession>A0ABV6UN02</accession>
<keyword evidence="1" id="KW-1133">Transmembrane helix</keyword>
<dbReference type="Pfam" id="PF12730">
    <property type="entry name" value="ABC2_membrane_4"/>
    <property type="match status" value="1"/>
</dbReference>
<evidence type="ECO:0000313" key="2">
    <source>
        <dbReference type="EMBL" id="MFC1402826.1"/>
    </source>
</evidence>
<dbReference type="Proteomes" id="UP001592528">
    <property type="component" value="Unassembled WGS sequence"/>
</dbReference>
<feature type="transmembrane region" description="Helical" evidence="1">
    <location>
        <begin position="21"/>
        <end position="43"/>
    </location>
</feature>
<sequence length="255" mass="27017">MGDFSAVLLSEWVKVKTVKSTWITLLVAFVVTAGLGAVISAVTNSQWNSMSESDRLTFDATSTSFSGVYLGQLAVIVFAVLVVGNEYSSGMIRATLAAVPQRATLLLAKTAVVLLLVLPVALVTSFVTFFLGQALLGDHNVSIGDHGVLRAVVGMALYMTLIALLSLGVGFMLRKPVLSLGLLMPFFFLISPILSAVPKVKNVARYFPDTAGSQMVHVVPSTSVPYGPLAGFFICLAWAAACLLGGYALLKRRDA</sequence>
<dbReference type="PANTHER" id="PTHR37305:SF1">
    <property type="entry name" value="MEMBRANE PROTEIN"/>
    <property type="match status" value="1"/>
</dbReference>
<keyword evidence="1" id="KW-0472">Membrane</keyword>
<protein>
    <submittedName>
        <fullName evidence="2">ABC transporter permease</fullName>
    </submittedName>
</protein>
<feature type="transmembrane region" description="Helical" evidence="1">
    <location>
        <begin position="105"/>
        <end position="131"/>
    </location>
</feature>
<keyword evidence="1" id="KW-0812">Transmembrane</keyword>